<dbReference type="PROSITE" id="PS51078">
    <property type="entry name" value="ICLR_ED"/>
    <property type="match status" value="1"/>
</dbReference>
<keyword evidence="2" id="KW-0238">DNA-binding</keyword>
<comment type="caution">
    <text evidence="6">The sequence shown here is derived from an EMBL/GenBank/DDBJ whole genome shotgun (WGS) entry which is preliminary data.</text>
</comment>
<name>A0ABN0ZAA8_9BACI</name>
<dbReference type="Proteomes" id="UP001501459">
    <property type="component" value="Unassembled WGS sequence"/>
</dbReference>
<dbReference type="PANTHER" id="PTHR30136">
    <property type="entry name" value="HELIX-TURN-HELIX TRANSCRIPTIONAL REGULATOR, ICLR FAMILY"/>
    <property type="match status" value="1"/>
</dbReference>
<reference evidence="6 7" key="1">
    <citation type="journal article" date="2019" name="Int. J. Syst. Evol. Microbiol.">
        <title>The Global Catalogue of Microorganisms (GCM) 10K type strain sequencing project: providing services to taxonomists for standard genome sequencing and annotation.</title>
        <authorList>
            <consortium name="The Broad Institute Genomics Platform"/>
            <consortium name="The Broad Institute Genome Sequencing Center for Infectious Disease"/>
            <person name="Wu L."/>
            <person name="Ma J."/>
        </authorList>
    </citation>
    <scope>NUCLEOTIDE SEQUENCE [LARGE SCALE GENOMIC DNA]</scope>
    <source>
        <strain evidence="6 7">JCM 12149</strain>
    </source>
</reference>
<evidence type="ECO:0000313" key="6">
    <source>
        <dbReference type="EMBL" id="GAA0441345.1"/>
    </source>
</evidence>
<dbReference type="Pfam" id="PF01614">
    <property type="entry name" value="IclR_C"/>
    <property type="match status" value="1"/>
</dbReference>
<dbReference type="SMART" id="SM00346">
    <property type="entry name" value="HTH_ICLR"/>
    <property type="match status" value="1"/>
</dbReference>
<keyword evidence="3" id="KW-0804">Transcription</keyword>
<sequence length="262" mass="29316">MNQSVLKALQLLNYFSTETPELTLKELTQKSGMPKPTVYRLLTAMEHQHVLSKTKENEHDSKYQLGLKLLELGQLVSDQLEVRTIALPDMERLGTDINEAVHLVIADQGEAVYIEKVDSSRALRLNTRIGKRSPLHLGSGPKMLLANMAREQQQDMVNKAERFYAADHQPINKDRLLQELGAIYKNGYAYSIGEQDPDTTGISYPIHDYNNQVIAALAVSGLSSHFDGENLDVLKAKTRQTAGAISRKLGYRGPTWQQGDDD</sequence>
<evidence type="ECO:0000256" key="2">
    <source>
        <dbReference type="ARBA" id="ARBA00023125"/>
    </source>
</evidence>
<evidence type="ECO:0000259" key="4">
    <source>
        <dbReference type="PROSITE" id="PS51077"/>
    </source>
</evidence>
<dbReference type="SUPFAM" id="SSF55781">
    <property type="entry name" value="GAF domain-like"/>
    <property type="match status" value="1"/>
</dbReference>
<proteinExistence type="predicted"/>
<evidence type="ECO:0000313" key="7">
    <source>
        <dbReference type="Proteomes" id="UP001501459"/>
    </source>
</evidence>
<accession>A0ABN0ZAA8</accession>
<dbReference type="RefSeq" id="WP_343752528.1">
    <property type="nucleotide sequence ID" value="NZ_BAAADM010000046.1"/>
</dbReference>
<keyword evidence="1" id="KW-0805">Transcription regulation</keyword>
<feature type="domain" description="HTH iclR-type" evidence="4">
    <location>
        <begin position="2"/>
        <end position="67"/>
    </location>
</feature>
<dbReference type="InterPro" id="IPR036390">
    <property type="entry name" value="WH_DNA-bd_sf"/>
</dbReference>
<evidence type="ECO:0000256" key="1">
    <source>
        <dbReference type="ARBA" id="ARBA00023015"/>
    </source>
</evidence>
<feature type="domain" description="IclR-ED" evidence="5">
    <location>
        <begin position="68"/>
        <end position="251"/>
    </location>
</feature>
<dbReference type="Pfam" id="PF09339">
    <property type="entry name" value="HTH_IclR"/>
    <property type="match status" value="1"/>
</dbReference>
<dbReference type="EMBL" id="BAAADM010000046">
    <property type="protein sequence ID" value="GAA0441345.1"/>
    <property type="molecule type" value="Genomic_DNA"/>
</dbReference>
<dbReference type="InterPro" id="IPR005471">
    <property type="entry name" value="Tscrpt_reg_IclR_N"/>
</dbReference>
<dbReference type="InterPro" id="IPR029016">
    <property type="entry name" value="GAF-like_dom_sf"/>
</dbReference>
<dbReference type="PROSITE" id="PS51077">
    <property type="entry name" value="HTH_ICLR"/>
    <property type="match status" value="1"/>
</dbReference>
<organism evidence="6 7">
    <name type="scientific">Lentibacillus halophilus</name>
    <dbReference type="NCBI Taxonomy" id="295065"/>
    <lineage>
        <taxon>Bacteria</taxon>
        <taxon>Bacillati</taxon>
        <taxon>Bacillota</taxon>
        <taxon>Bacilli</taxon>
        <taxon>Bacillales</taxon>
        <taxon>Bacillaceae</taxon>
        <taxon>Lentibacillus</taxon>
    </lineage>
</organism>
<dbReference type="InterPro" id="IPR014757">
    <property type="entry name" value="Tscrpt_reg_IclR_C"/>
</dbReference>
<dbReference type="SUPFAM" id="SSF46785">
    <property type="entry name" value="Winged helix' DNA-binding domain"/>
    <property type="match status" value="1"/>
</dbReference>
<gene>
    <name evidence="6" type="ORF">GCM10008983_18120</name>
</gene>
<evidence type="ECO:0000256" key="3">
    <source>
        <dbReference type="ARBA" id="ARBA00023163"/>
    </source>
</evidence>
<dbReference type="InterPro" id="IPR050707">
    <property type="entry name" value="HTH_MetabolicPath_Reg"/>
</dbReference>
<dbReference type="Gene3D" id="3.30.450.40">
    <property type="match status" value="1"/>
</dbReference>
<dbReference type="Gene3D" id="1.10.10.10">
    <property type="entry name" value="Winged helix-like DNA-binding domain superfamily/Winged helix DNA-binding domain"/>
    <property type="match status" value="1"/>
</dbReference>
<dbReference type="InterPro" id="IPR036388">
    <property type="entry name" value="WH-like_DNA-bd_sf"/>
</dbReference>
<dbReference type="PANTHER" id="PTHR30136:SF24">
    <property type="entry name" value="HTH-TYPE TRANSCRIPTIONAL REPRESSOR ALLR"/>
    <property type="match status" value="1"/>
</dbReference>
<evidence type="ECO:0000259" key="5">
    <source>
        <dbReference type="PROSITE" id="PS51078"/>
    </source>
</evidence>
<keyword evidence="7" id="KW-1185">Reference proteome</keyword>
<protein>
    <submittedName>
        <fullName evidence="6">IclR family transcriptional regulator</fullName>
    </submittedName>
</protein>